<dbReference type="InterPro" id="IPR012337">
    <property type="entry name" value="RNaseH-like_sf"/>
</dbReference>
<name>A0A4Y2KE09_ARAVE</name>
<dbReference type="EMBL" id="BGPR01004438">
    <property type="protein sequence ID" value="GBM99652.1"/>
    <property type="molecule type" value="Genomic_DNA"/>
</dbReference>
<gene>
    <name evidence="1" type="ORF">AVEN_257769_1</name>
</gene>
<proteinExistence type="predicted"/>
<accession>A0A4Y2KE09</accession>
<dbReference type="SUPFAM" id="SSF53098">
    <property type="entry name" value="Ribonuclease H-like"/>
    <property type="match status" value="1"/>
</dbReference>
<evidence type="ECO:0000313" key="2">
    <source>
        <dbReference type="Proteomes" id="UP000499080"/>
    </source>
</evidence>
<dbReference type="Proteomes" id="UP000499080">
    <property type="component" value="Unassembled WGS sequence"/>
</dbReference>
<sequence>MRADVALWARTCLQCQQEKVSRHTRSKFNDFVPPSARFEHVHIDLVGSHPPSEGFRYCFACADRFSKWPEALPLVDISANTIATAFCSGFQHSG</sequence>
<keyword evidence="2" id="KW-1185">Reference proteome</keyword>
<dbReference type="InterPro" id="IPR036397">
    <property type="entry name" value="RNaseH_sf"/>
</dbReference>
<comment type="caution">
    <text evidence="1">The sequence shown here is derived from an EMBL/GenBank/DDBJ whole genome shotgun (WGS) entry which is preliminary data.</text>
</comment>
<dbReference type="AlphaFoldDB" id="A0A4Y2KE09"/>
<dbReference type="Gene3D" id="3.30.420.10">
    <property type="entry name" value="Ribonuclease H-like superfamily/Ribonuclease H"/>
    <property type="match status" value="1"/>
</dbReference>
<dbReference type="PANTHER" id="PTHR47266">
    <property type="entry name" value="ENDONUCLEASE-RELATED"/>
    <property type="match status" value="1"/>
</dbReference>
<protein>
    <recommendedName>
        <fullName evidence="3">Integrase zinc-binding domain-containing protein</fullName>
    </recommendedName>
</protein>
<dbReference type="GO" id="GO:0003676">
    <property type="term" value="F:nucleic acid binding"/>
    <property type="evidence" value="ECO:0007669"/>
    <property type="project" value="InterPro"/>
</dbReference>
<dbReference type="InterPro" id="IPR052160">
    <property type="entry name" value="Gypsy_RT_Integrase-like"/>
</dbReference>
<organism evidence="1 2">
    <name type="scientific">Araneus ventricosus</name>
    <name type="common">Orbweaver spider</name>
    <name type="synonym">Epeira ventricosa</name>
    <dbReference type="NCBI Taxonomy" id="182803"/>
    <lineage>
        <taxon>Eukaryota</taxon>
        <taxon>Metazoa</taxon>
        <taxon>Ecdysozoa</taxon>
        <taxon>Arthropoda</taxon>
        <taxon>Chelicerata</taxon>
        <taxon>Arachnida</taxon>
        <taxon>Araneae</taxon>
        <taxon>Araneomorphae</taxon>
        <taxon>Entelegynae</taxon>
        <taxon>Araneoidea</taxon>
        <taxon>Araneidae</taxon>
        <taxon>Araneus</taxon>
    </lineage>
</organism>
<evidence type="ECO:0008006" key="3">
    <source>
        <dbReference type="Google" id="ProtNLM"/>
    </source>
</evidence>
<dbReference type="OrthoDB" id="422540at2759"/>
<evidence type="ECO:0000313" key="1">
    <source>
        <dbReference type="EMBL" id="GBM99652.1"/>
    </source>
</evidence>
<reference evidence="1 2" key="1">
    <citation type="journal article" date="2019" name="Sci. Rep.">
        <title>Orb-weaving spider Araneus ventricosus genome elucidates the spidroin gene catalogue.</title>
        <authorList>
            <person name="Kono N."/>
            <person name="Nakamura H."/>
            <person name="Ohtoshi R."/>
            <person name="Moran D.A.P."/>
            <person name="Shinohara A."/>
            <person name="Yoshida Y."/>
            <person name="Fujiwara M."/>
            <person name="Mori M."/>
            <person name="Tomita M."/>
            <person name="Arakawa K."/>
        </authorList>
    </citation>
    <scope>NUCLEOTIDE SEQUENCE [LARGE SCALE GENOMIC DNA]</scope>
</reference>